<organism evidence="1 2">
    <name type="scientific">Tanacetum coccineum</name>
    <dbReference type="NCBI Taxonomy" id="301880"/>
    <lineage>
        <taxon>Eukaryota</taxon>
        <taxon>Viridiplantae</taxon>
        <taxon>Streptophyta</taxon>
        <taxon>Embryophyta</taxon>
        <taxon>Tracheophyta</taxon>
        <taxon>Spermatophyta</taxon>
        <taxon>Magnoliopsida</taxon>
        <taxon>eudicotyledons</taxon>
        <taxon>Gunneridae</taxon>
        <taxon>Pentapetalae</taxon>
        <taxon>asterids</taxon>
        <taxon>campanulids</taxon>
        <taxon>Asterales</taxon>
        <taxon>Asteraceae</taxon>
        <taxon>Asteroideae</taxon>
        <taxon>Anthemideae</taxon>
        <taxon>Anthemidinae</taxon>
        <taxon>Tanacetum</taxon>
    </lineage>
</organism>
<evidence type="ECO:0000313" key="1">
    <source>
        <dbReference type="EMBL" id="GJS98189.1"/>
    </source>
</evidence>
<reference evidence="1" key="1">
    <citation type="journal article" date="2022" name="Int. J. Mol. Sci.">
        <title>Draft Genome of Tanacetum Coccineum: Genomic Comparison of Closely Related Tanacetum-Family Plants.</title>
        <authorList>
            <person name="Yamashiro T."/>
            <person name="Shiraishi A."/>
            <person name="Nakayama K."/>
            <person name="Satake H."/>
        </authorList>
    </citation>
    <scope>NUCLEOTIDE SEQUENCE</scope>
</reference>
<gene>
    <name evidence="1" type="ORF">Tco_0819359</name>
</gene>
<name>A0ABQ5A6C4_9ASTR</name>
<dbReference type="Proteomes" id="UP001151760">
    <property type="component" value="Unassembled WGS sequence"/>
</dbReference>
<keyword evidence="2" id="KW-1185">Reference proteome</keyword>
<reference evidence="1" key="2">
    <citation type="submission" date="2022-01" db="EMBL/GenBank/DDBJ databases">
        <authorList>
            <person name="Yamashiro T."/>
            <person name="Shiraishi A."/>
            <person name="Satake H."/>
            <person name="Nakayama K."/>
        </authorList>
    </citation>
    <scope>NUCLEOTIDE SEQUENCE</scope>
</reference>
<proteinExistence type="predicted"/>
<accession>A0ABQ5A6C4</accession>
<dbReference type="EMBL" id="BQNB010012024">
    <property type="protein sequence ID" value="GJS98189.1"/>
    <property type="molecule type" value="Genomic_DNA"/>
</dbReference>
<protein>
    <submittedName>
        <fullName evidence="1">Uncharacterized protein</fullName>
    </submittedName>
</protein>
<evidence type="ECO:0000313" key="2">
    <source>
        <dbReference type="Proteomes" id="UP001151760"/>
    </source>
</evidence>
<comment type="caution">
    <text evidence="1">The sequence shown here is derived from an EMBL/GenBank/DDBJ whole genome shotgun (WGS) entry which is preliminary data.</text>
</comment>
<sequence>MVELMVVVQIRVANLEIREVVVRHVVVEIDLKGPVANCPLLTHKVYLVTFVVVKVLEMNFDGAYGGKRDFFLGGGEGVFSFGCSSLEDVRLT</sequence>